<dbReference type="RefSeq" id="WP_093990472.1">
    <property type="nucleotide sequence ID" value="NZ_FXZK01000001.1"/>
</dbReference>
<evidence type="ECO:0000313" key="1">
    <source>
        <dbReference type="EMBL" id="SMY06274.1"/>
    </source>
</evidence>
<gene>
    <name evidence="1" type="ORF">LOM8899_00397</name>
</gene>
<proteinExistence type="predicted"/>
<evidence type="ECO:0000313" key="2">
    <source>
        <dbReference type="Proteomes" id="UP000201613"/>
    </source>
</evidence>
<keyword evidence="2" id="KW-1185">Reference proteome</keyword>
<name>A0A238LA26_9RHOB</name>
<organism evidence="1 2">
    <name type="scientific">Flavimaricola marinus</name>
    <dbReference type="NCBI Taxonomy" id="1819565"/>
    <lineage>
        <taxon>Bacteria</taxon>
        <taxon>Pseudomonadati</taxon>
        <taxon>Pseudomonadota</taxon>
        <taxon>Alphaproteobacteria</taxon>
        <taxon>Rhodobacterales</taxon>
        <taxon>Paracoccaceae</taxon>
        <taxon>Flavimaricola</taxon>
    </lineage>
</organism>
<sequence length="71" mass="7453">MSKSNSNSDGSGGTLSAQVFVLRVPAGSAAALVEHVNDGAISRHGTIQDAFLRIETLLSPPTPRTIADRRH</sequence>
<dbReference type="Proteomes" id="UP000201613">
    <property type="component" value="Unassembled WGS sequence"/>
</dbReference>
<dbReference type="AlphaFoldDB" id="A0A238LA26"/>
<dbReference type="EMBL" id="FXZK01000001">
    <property type="protein sequence ID" value="SMY06274.1"/>
    <property type="molecule type" value="Genomic_DNA"/>
</dbReference>
<protein>
    <submittedName>
        <fullName evidence="1">Uncharacterized protein</fullName>
    </submittedName>
</protein>
<reference evidence="1 2" key="1">
    <citation type="submission" date="2017-05" db="EMBL/GenBank/DDBJ databases">
        <authorList>
            <person name="Song R."/>
            <person name="Chenine A.L."/>
            <person name="Ruprecht R.M."/>
        </authorList>
    </citation>
    <scope>NUCLEOTIDE SEQUENCE [LARGE SCALE GENOMIC DNA]</scope>
    <source>
        <strain evidence="1 2">CECT 8899</strain>
    </source>
</reference>
<accession>A0A238LA26</accession>